<dbReference type="Proteomes" id="UP001499954">
    <property type="component" value="Unassembled WGS sequence"/>
</dbReference>
<keyword evidence="3" id="KW-1185">Reference proteome</keyword>
<dbReference type="Gene3D" id="3.40.50.880">
    <property type="match status" value="1"/>
</dbReference>
<gene>
    <name evidence="2" type="ORF">GCM10009717_21380</name>
</gene>
<reference evidence="2 3" key="1">
    <citation type="journal article" date="2019" name="Int. J. Syst. Evol. Microbiol.">
        <title>The Global Catalogue of Microorganisms (GCM) 10K type strain sequencing project: providing services to taxonomists for standard genome sequencing and annotation.</title>
        <authorList>
            <consortium name="The Broad Institute Genomics Platform"/>
            <consortium name="The Broad Institute Genome Sequencing Center for Infectious Disease"/>
            <person name="Wu L."/>
            <person name="Ma J."/>
        </authorList>
    </citation>
    <scope>NUCLEOTIDE SEQUENCE [LARGE SCALE GENOMIC DNA]</scope>
    <source>
        <strain evidence="2 3">JCM 13584</strain>
    </source>
</reference>
<comment type="caution">
    <text evidence="2">The sequence shown here is derived from an EMBL/GenBank/DDBJ whole genome shotgun (WGS) entry which is preliminary data.</text>
</comment>
<sequence>MSAVLIVSGGGTYSDPWHPFDETSGRLVDILGARNDVTLTTDVTQALANLHAGDWDLVVLNFGSAGVALPTDTACVDGILRFSEAGGAILACHVVATAFPGDERWEQILGGRWVRGTSMHPPRGTADISVLPVDHPVTHGHDDFVLVDERYSYLKVSPEVEILATHDHDGLVHPLIWAHSRPSSRVIYDGLGHDAASYDSEEHRALVLSAADWLLEGKV</sequence>
<dbReference type="RefSeq" id="WP_157416078.1">
    <property type="nucleotide sequence ID" value="NZ_BAAAMK010000004.1"/>
</dbReference>
<dbReference type="InterPro" id="IPR029010">
    <property type="entry name" value="ThuA-like"/>
</dbReference>
<evidence type="ECO:0000259" key="1">
    <source>
        <dbReference type="Pfam" id="PF06283"/>
    </source>
</evidence>
<organism evidence="2 3">
    <name type="scientific">Agromyces allii</name>
    <dbReference type="NCBI Taxonomy" id="393607"/>
    <lineage>
        <taxon>Bacteria</taxon>
        <taxon>Bacillati</taxon>
        <taxon>Actinomycetota</taxon>
        <taxon>Actinomycetes</taxon>
        <taxon>Micrococcales</taxon>
        <taxon>Microbacteriaceae</taxon>
        <taxon>Agromyces</taxon>
    </lineage>
</organism>
<name>A0ABN2QRP9_9MICO</name>
<evidence type="ECO:0000313" key="2">
    <source>
        <dbReference type="EMBL" id="GAA1955154.1"/>
    </source>
</evidence>
<feature type="domain" description="ThuA-like" evidence="1">
    <location>
        <begin position="30"/>
        <end position="213"/>
    </location>
</feature>
<protein>
    <recommendedName>
        <fullName evidence="1">ThuA-like domain-containing protein</fullName>
    </recommendedName>
</protein>
<dbReference type="EMBL" id="BAAAMK010000004">
    <property type="protein sequence ID" value="GAA1955154.1"/>
    <property type="molecule type" value="Genomic_DNA"/>
</dbReference>
<dbReference type="PANTHER" id="PTHR40469:SF2">
    <property type="entry name" value="GALACTOSE-BINDING DOMAIN-LIKE SUPERFAMILY PROTEIN"/>
    <property type="match status" value="1"/>
</dbReference>
<accession>A0ABN2QRP9</accession>
<proteinExistence type="predicted"/>
<evidence type="ECO:0000313" key="3">
    <source>
        <dbReference type="Proteomes" id="UP001499954"/>
    </source>
</evidence>
<dbReference type="SUPFAM" id="SSF52317">
    <property type="entry name" value="Class I glutamine amidotransferase-like"/>
    <property type="match status" value="1"/>
</dbReference>
<dbReference type="Pfam" id="PF06283">
    <property type="entry name" value="ThuA"/>
    <property type="match status" value="1"/>
</dbReference>
<dbReference type="PANTHER" id="PTHR40469">
    <property type="entry name" value="SECRETED GLYCOSYL HYDROLASE"/>
    <property type="match status" value="1"/>
</dbReference>
<dbReference type="InterPro" id="IPR029062">
    <property type="entry name" value="Class_I_gatase-like"/>
</dbReference>